<name>A0A3Q0JIS0_DIACI</name>
<reference evidence="2" key="1">
    <citation type="submission" date="2025-08" db="UniProtKB">
        <authorList>
            <consortium name="RefSeq"/>
        </authorList>
    </citation>
    <scope>IDENTIFICATION</scope>
</reference>
<dbReference type="RefSeq" id="XP_026688292.1">
    <property type="nucleotide sequence ID" value="XM_026832491.1"/>
</dbReference>
<dbReference type="AlphaFoldDB" id="A0A3Q0JIS0"/>
<keyword evidence="1" id="KW-1185">Reference proteome</keyword>
<organism evidence="1 2">
    <name type="scientific">Diaphorina citri</name>
    <name type="common">Asian citrus psyllid</name>
    <dbReference type="NCBI Taxonomy" id="121845"/>
    <lineage>
        <taxon>Eukaryota</taxon>
        <taxon>Metazoa</taxon>
        <taxon>Ecdysozoa</taxon>
        <taxon>Arthropoda</taxon>
        <taxon>Hexapoda</taxon>
        <taxon>Insecta</taxon>
        <taxon>Pterygota</taxon>
        <taxon>Neoptera</taxon>
        <taxon>Paraneoptera</taxon>
        <taxon>Hemiptera</taxon>
        <taxon>Sternorrhyncha</taxon>
        <taxon>Psylloidea</taxon>
        <taxon>Psyllidae</taxon>
        <taxon>Diaphorininae</taxon>
        <taxon>Diaphorina</taxon>
    </lineage>
</organism>
<evidence type="ECO:0000313" key="1">
    <source>
        <dbReference type="Proteomes" id="UP000079169"/>
    </source>
</evidence>
<evidence type="ECO:0000313" key="2">
    <source>
        <dbReference type="RefSeq" id="XP_026688292.1"/>
    </source>
</evidence>
<dbReference type="Proteomes" id="UP000079169">
    <property type="component" value="Unplaced"/>
</dbReference>
<gene>
    <name evidence="2" type="primary">LOC113472703</name>
</gene>
<sequence length="146" mass="16472">NNDLLDDEIQSATVENQSLPSTPTKKTTVSTKTKAPLTFSITPTKGKNKGKVVGFQAVVTTPTKSPIKIRRSKKKTWAPEVKQEVRNYFKDNINKCVRTKNYSNLPGKIELEECIKKLHLDRSWKELKDSVRNMVASLLRAQGKMA</sequence>
<accession>A0A3Q0JIS0</accession>
<dbReference type="KEGG" id="dci:113472703"/>
<feature type="non-terminal residue" evidence="2">
    <location>
        <position position="1"/>
    </location>
</feature>
<dbReference type="GeneID" id="113472703"/>
<protein>
    <submittedName>
        <fullName evidence="2">Uncharacterized protein LOC113472703</fullName>
    </submittedName>
</protein>
<proteinExistence type="predicted"/>
<dbReference type="PaxDb" id="121845-A0A3Q0JIS0"/>